<dbReference type="OrthoDB" id="3247165at2759"/>
<protein>
    <recommendedName>
        <fullName evidence="3">DNA helicase</fullName>
    </recommendedName>
</protein>
<accession>A0A6A4IA68</accession>
<evidence type="ECO:0000313" key="2">
    <source>
        <dbReference type="Proteomes" id="UP000799118"/>
    </source>
</evidence>
<reference evidence="1" key="1">
    <citation type="journal article" date="2019" name="Environ. Microbiol.">
        <title>Fungal ecological strategies reflected in gene transcription - a case study of two litter decomposers.</title>
        <authorList>
            <person name="Barbi F."/>
            <person name="Kohler A."/>
            <person name="Barry K."/>
            <person name="Baskaran P."/>
            <person name="Daum C."/>
            <person name="Fauchery L."/>
            <person name="Ihrmark K."/>
            <person name="Kuo A."/>
            <person name="LaButti K."/>
            <person name="Lipzen A."/>
            <person name="Morin E."/>
            <person name="Grigoriev I.V."/>
            <person name="Henrissat B."/>
            <person name="Lindahl B."/>
            <person name="Martin F."/>
        </authorList>
    </citation>
    <scope>NUCLEOTIDE SEQUENCE</scope>
    <source>
        <strain evidence="1">JB14</strain>
    </source>
</reference>
<evidence type="ECO:0000313" key="1">
    <source>
        <dbReference type="EMBL" id="KAE9409032.1"/>
    </source>
</evidence>
<gene>
    <name evidence="1" type="ORF">BT96DRAFT_953831</name>
</gene>
<name>A0A6A4IA68_9AGAR</name>
<dbReference type="Proteomes" id="UP000799118">
    <property type="component" value="Unassembled WGS sequence"/>
</dbReference>
<proteinExistence type="predicted"/>
<organism evidence="1 2">
    <name type="scientific">Gymnopus androsaceus JB14</name>
    <dbReference type="NCBI Taxonomy" id="1447944"/>
    <lineage>
        <taxon>Eukaryota</taxon>
        <taxon>Fungi</taxon>
        <taxon>Dikarya</taxon>
        <taxon>Basidiomycota</taxon>
        <taxon>Agaricomycotina</taxon>
        <taxon>Agaricomycetes</taxon>
        <taxon>Agaricomycetidae</taxon>
        <taxon>Agaricales</taxon>
        <taxon>Marasmiineae</taxon>
        <taxon>Omphalotaceae</taxon>
        <taxon>Gymnopus</taxon>
    </lineage>
</organism>
<dbReference type="EMBL" id="ML769389">
    <property type="protein sequence ID" value="KAE9409032.1"/>
    <property type="molecule type" value="Genomic_DNA"/>
</dbReference>
<keyword evidence="2" id="KW-1185">Reference proteome</keyword>
<sequence>MISERLAKTRECPDSPFGAFNIIFAGDFAQLPPVAGSPLYNPLLNINGTSRMSISDQKLAMARALWHQQGHVAGWTSTKNKKGQEVLEVVFVKLHKPASDIQIPGLEKNVVPVTRKDFKIKVKCPNGEEVTINQNQVPIVLNFGMTDYNSQGRTLQYNLVNLQYANKFQGVYTSLSRSSSHKGTLIMQGLSKDVIRMITEGLHGRKQSNNFLRQEYHELELLDEITKCRYENKLSKEVAGITRNQLIHSYRTWKDEQYVPDTVHKNLHWSKEDPFIVNNGTEGANMFNNGKGKSNIRPNKTYTTNPGPVYTLAQGSSPLLSLKRKADIQEELDSMGPAKKKQCQLTVHDSQTGPIGLIWDHENYSCAYDALLSILLDIWLHNPQKWTSNFKGCNRYLNAVAQGFKEITGKKKTIENSCWYKFRITIIKMYE</sequence>
<dbReference type="AlphaFoldDB" id="A0A6A4IA68"/>
<evidence type="ECO:0008006" key="3">
    <source>
        <dbReference type="Google" id="ProtNLM"/>
    </source>
</evidence>